<dbReference type="Proteomes" id="UP001500067">
    <property type="component" value="Unassembled WGS sequence"/>
</dbReference>
<dbReference type="InterPro" id="IPR039448">
    <property type="entry name" value="Beta_helix"/>
</dbReference>
<proteinExistence type="predicted"/>
<feature type="region of interest" description="Disordered" evidence="1">
    <location>
        <begin position="447"/>
        <end position="467"/>
    </location>
</feature>
<dbReference type="Pfam" id="PF13229">
    <property type="entry name" value="Beta_helix"/>
    <property type="match status" value="1"/>
</dbReference>
<dbReference type="InterPro" id="IPR011050">
    <property type="entry name" value="Pectin_lyase_fold/virulence"/>
</dbReference>
<evidence type="ECO:0000313" key="3">
    <source>
        <dbReference type="EMBL" id="GAA4461460.1"/>
    </source>
</evidence>
<dbReference type="SUPFAM" id="SSF51126">
    <property type="entry name" value="Pectin lyase-like"/>
    <property type="match status" value="1"/>
</dbReference>
<evidence type="ECO:0000313" key="4">
    <source>
        <dbReference type="Proteomes" id="UP001500067"/>
    </source>
</evidence>
<dbReference type="InterPro" id="IPR059226">
    <property type="entry name" value="Choice_anch_Q_dom"/>
</dbReference>
<protein>
    <recommendedName>
        <fullName evidence="2">Right handed beta helix domain-containing protein</fullName>
    </recommendedName>
</protein>
<gene>
    <name evidence="3" type="ORF">GCM10023093_06150</name>
</gene>
<dbReference type="RefSeq" id="WP_345078374.1">
    <property type="nucleotide sequence ID" value="NZ_BAABFA010000005.1"/>
</dbReference>
<organism evidence="3 4">
    <name type="scientific">Nemorincola caseinilytica</name>
    <dbReference type="NCBI Taxonomy" id="2054315"/>
    <lineage>
        <taxon>Bacteria</taxon>
        <taxon>Pseudomonadati</taxon>
        <taxon>Bacteroidota</taxon>
        <taxon>Chitinophagia</taxon>
        <taxon>Chitinophagales</taxon>
        <taxon>Chitinophagaceae</taxon>
        <taxon>Nemorincola</taxon>
    </lineage>
</organism>
<dbReference type="EMBL" id="BAABFA010000005">
    <property type="protein sequence ID" value="GAA4461460.1"/>
    <property type="molecule type" value="Genomic_DNA"/>
</dbReference>
<dbReference type="NCBIfam" id="NF041518">
    <property type="entry name" value="choice_anch_Q"/>
    <property type="match status" value="1"/>
</dbReference>
<reference evidence="4" key="1">
    <citation type="journal article" date="2019" name="Int. J. Syst. Evol. Microbiol.">
        <title>The Global Catalogue of Microorganisms (GCM) 10K type strain sequencing project: providing services to taxonomists for standard genome sequencing and annotation.</title>
        <authorList>
            <consortium name="The Broad Institute Genomics Platform"/>
            <consortium name="The Broad Institute Genome Sequencing Center for Infectious Disease"/>
            <person name="Wu L."/>
            <person name="Ma J."/>
        </authorList>
    </citation>
    <scope>NUCLEOTIDE SEQUENCE [LARGE SCALE GENOMIC DNA]</scope>
    <source>
        <strain evidence="4">JCM 32105</strain>
    </source>
</reference>
<feature type="domain" description="Right handed beta helix" evidence="2">
    <location>
        <begin position="285"/>
        <end position="382"/>
    </location>
</feature>
<sequence>MRIRPSVFLLLAVALLVSAVEMSCRKEKKTLTVGGELRFSDDTLKFDTVFTAAGSFTTGLLIYNPQNQEIVLSSVRLLNPNSYFSLNVDGFKGNNIQSIRIAPRDSVYVFATVNIDPNNTRTPFLVTDSLVATLNGKDFYVPFTAYGQNARYLWDSVITTNTTWDTTLPYVIINSAGVASGATLTLNPGCRIYMHQNSGLIVFGKLISNGTAKDSVIFQGDRLDRRYFGYEGYPGEWGGIYFHSTSSGSRLRYTRIENGGNATLGNAAAIWVNIDSNAAGAEPQLRMENCVVKNSIGTGIYAQKSKMTATNCLVHTTGGYALAIIQGGRDTFTNCTFANYGGTALSHSAQGTVAILNYYRPNQNEIYFGDLHAAMRNCIVYGSLDSEIVCSAVPDAAAQLEMDHCLLRMGDVREPFVNFTACIFNEDPLFKDKEKGDFRLKEGSPAIGKGNAANTPATDLDGKPRAGSADIGCYKFE</sequence>
<evidence type="ECO:0000259" key="2">
    <source>
        <dbReference type="Pfam" id="PF13229"/>
    </source>
</evidence>
<evidence type="ECO:0000256" key="1">
    <source>
        <dbReference type="SAM" id="MobiDB-lite"/>
    </source>
</evidence>
<dbReference type="Gene3D" id="2.160.20.10">
    <property type="entry name" value="Single-stranded right-handed beta-helix, Pectin lyase-like"/>
    <property type="match status" value="1"/>
</dbReference>
<dbReference type="InterPro" id="IPR012334">
    <property type="entry name" value="Pectin_lyas_fold"/>
</dbReference>
<comment type="caution">
    <text evidence="3">The sequence shown here is derived from an EMBL/GenBank/DDBJ whole genome shotgun (WGS) entry which is preliminary data.</text>
</comment>
<accession>A0ABP8N8V8</accession>
<name>A0ABP8N8V8_9BACT</name>
<keyword evidence="4" id="KW-1185">Reference proteome</keyword>